<organism evidence="2">
    <name type="scientific">Picea abies</name>
    <name type="common">Norway spruce</name>
    <name type="synonym">Picea excelsa</name>
    <dbReference type="NCBI Taxonomy" id="3329"/>
    <lineage>
        <taxon>Eukaryota</taxon>
        <taxon>Viridiplantae</taxon>
        <taxon>Streptophyta</taxon>
        <taxon>Embryophyta</taxon>
        <taxon>Tracheophyta</taxon>
        <taxon>Spermatophyta</taxon>
        <taxon>Pinopsida</taxon>
        <taxon>Pinidae</taxon>
        <taxon>Conifers I</taxon>
        <taxon>Pinales</taxon>
        <taxon>Pinaceae</taxon>
        <taxon>Picea</taxon>
    </lineage>
</organism>
<feature type="non-terminal residue" evidence="2">
    <location>
        <position position="182"/>
    </location>
</feature>
<reference evidence="2" key="1">
    <citation type="submission" date="1998-02" db="EMBL/GenBank/DDBJ databases">
        <authorList>
            <person name="Brandes A."/>
        </authorList>
    </citation>
    <scope>NUCLEOTIDE SEQUENCE</scope>
</reference>
<sequence>DPGPDGFTNDFFHHCWAMIRHEVWEILEDSRAMGQVLQALNATFITLIPKEGNALRPAQYRPIALCNVIYKLLTKVIARRFKPLLPAIISPEQSGYVEGRKIMDSVILSHEVIHSPQKTKIPGMLLKLDLSKAFDKLSWEFMRAMLIAFGFDQKWVTWIFNLTSSAFFSLLINGVPSAPFSP</sequence>
<dbReference type="CDD" id="cd01650">
    <property type="entry name" value="RT_nLTR_like"/>
    <property type="match status" value="1"/>
</dbReference>
<dbReference type="InterPro" id="IPR000477">
    <property type="entry name" value="RT_dom"/>
</dbReference>
<keyword evidence="2" id="KW-0808">Transferase</keyword>
<gene>
    <name evidence="2" type="primary">reverse transcriptase</name>
</gene>
<dbReference type="PIR" id="T14862">
    <property type="entry name" value="T14862"/>
</dbReference>
<dbReference type="GO" id="GO:0003964">
    <property type="term" value="F:RNA-directed DNA polymerase activity"/>
    <property type="evidence" value="ECO:0007669"/>
    <property type="project" value="UniProtKB-KW"/>
</dbReference>
<dbReference type="InterPro" id="IPR043502">
    <property type="entry name" value="DNA/RNA_pol_sf"/>
</dbReference>
<dbReference type="PROSITE" id="PS50878">
    <property type="entry name" value="RT_POL"/>
    <property type="match status" value="1"/>
</dbReference>
<dbReference type="EMBL" id="AJ224372">
    <property type="protein sequence ID" value="CAA11923.1"/>
    <property type="molecule type" value="Genomic_DNA"/>
</dbReference>
<accession>O49920</accession>
<feature type="non-terminal residue" evidence="2">
    <location>
        <position position="1"/>
    </location>
</feature>
<protein>
    <submittedName>
        <fullName evidence="2">Reverse Transcriptase</fullName>
    </submittedName>
</protein>
<feature type="domain" description="Reverse transcriptase" evidence="1">
    <location>
        <begin position="29"/>
        <end position="182"/>
    </location>
</feature>
<dbReference type="Pfam" id="PF00078">
    <property type="entry name" value="RVT_1"/>
    <property type="match status" value="1"/>
</dbReference>
<dbReference type="AlphaFoldDB" id="O49920"/>
<keyword evidence="2" id="KW-0548">Nucleotidyltransferase</keyword>
<evidence type="ECO:0000313" key="2">
    <source>
        <dbReference type="EMBL" id="CAA11923.1"/>
    </source>
</evidence>
<evidence type="ECO:0000259" key="1">
    <source>
        <dbReference type="PROSITE" id="PS50878"/>
    </source>
</evidence>
<name>O49920_PICAB</name>
<reference evidence="2" key="2">
    <citation type="submission" date="1998-03" db="EMBL/GenBank/DDBJ databases">
        <title>Line retroelements in Picea abies and other Conifers.</title>
        <authorList>
            <person name="Brandes A.N."/>
            <person name="Heslop-Harrison J.S."/>
        </authorList>
    </citation>
    <scope>NUCLEOTIDE SEQUENCE</scope>
</reference>
<dbReference type="PANTHER" id="PTHR19446">
    <property type="entry name" value="REVERSE TRANSCRIPTASES"/>
    <property type="match status" value="1"/>
</dbReference>
<proteinExistence type="predicted"/>
<keyword evidence="2" id="KW-0695">RNA-directed DNA polymerase</keyword>
<dbReference type="SUPFAM" id="SSF56672">
    <property type="entry name" value="DNA/RNA polymerases"/>
    <property type="match status" value="1"/>
</dbReference>